<keyword evidence="2" id="KW-0238">DNA-binding</keyword>
<dbReference type="InterPro" id="IPR009057">
    <property type="entry name" value="Homeodomain-like_sf"/>
</dbReference>
<dbReference type="RefSeq" id="WP_105533090.1">
    <property type="nucleotide sequence ID" value="NZ_PUGF01000017.1"/>
</dbReference>
<evidence type="ECO:0000256" key="3">
    <source>
        <dbReference type="ARBA" id="ARBA00023163"/>
    </source>
</evidence>
<dbReference type="Gene3D" id="1.10.10.60">
    <property type="entry name" value="Homeodomain-like"/>
    <property type="match status" value="1"/>
</dbReference>
<dbReference type="OrthoDB" id="185346at2"/>
<dbReference type="Proteomes" id="UP000237839">
    <property type="component" value="Unassembled WGS sequence"/>
</dbReference>
<name>A0A2S9GW98_9BURK</name>
<feature type="domain" description="HTH araC/xylS-type" evidence="4">
    <location>
        <begin position="156"/>
        <end position="254"/>
    </location>
</feature>
<proteinExistence type="predicted"/>
<keyword evidence="1" id="KW-0805">Transcription regulation</keyword>
<reference evidence="5 6" key="1">
    <citation type="submission" date="2018-02" db="EMBL/GenBank/DDBJ databases">
        <title>Solimicrobium silvestre gen. nov., sp. nov., isolated from alpine forest soil.</title>
        <authorList>
            <person name="Margesin R."/>
            <person name="Albuquerque L."/>
            <person name="Zhang D.-C."/>
            <person name="Froufe H.J.C."/>
            <person name="Severino R."/>
            <person name="Roxo I."/>
            <person name="Egas C."/>
            <person name="Da Costa M.S."/>
        </authorList>
    </citation>
    <scope>NUCLEOTIDE SEQUENCE [LARGE SCALE GENOMIC DNA]</scope>
    <source>
        <strain evidence="5 6">S20-91</strain>
    </source>
</reference>
<dbReference type="SUPFAM" id="SSF46689">
    <property type="entry name" value="Homeodomain-like"/>
    <property type="match status" value="1"/>
</dbReference>
<keyword evidence="6" id="KW-1185">Reference proteome</keyword>
<dbReference type="SMART" id="SM00342">
    <property type="entry name" value="HTH_ARAC"/>
    <property type="match status" value="1"/>
</dbReference>
<comment type="caution">
    <text evidence="5">The sequence shown here is derived from an EMBL/GenBank/DDBJ whole genome shotgun (WGS) entry which is preliminary data.</text>
</comment>
<evidence type="ECO:0000313" key="5">
    <source>
        <dbReference type="EMBL" id="PRC91999.1"/>
    </source>
</evidence>
<dbReference type="EMBL" id="PUGF01000017">
    <property type="protein sequence ID" value="PRC91999.1"/>
    <property type="molecule type" value="Genomic_DNA"/>
</dbReference>
<gene>
    <name evidence="5" type="ORF">S2091_3341</name>
</gene>
<dbReference type="PROSITE" id="PS01124">
    <property type="entry name" value="HTH_ARAC_FAMILY_2"/>
    <property type="match status" value="1"/>
</dbReference>
<dbReference type="PROSITE" id="PS00041">
    <property type="entry name" value="HTH_ARAC_FAMILY_1"/>
    <property type="match status" value="1"/>
</dbReference>
<evidence type="ECO:0000313" key="6">
    <source>
        <dbReference type="Proteomes" id="UP000237839"/>
    </source>
</evidence>
<dbReference type="AlphaFoldDB" id="A0A2S9GW98"/>
<dbReference type="InterPro" id="IPR018060">
    <property type="entry name" value="HTH_AraC"/>
</dbReference>
<dbReference type="PRINTS" id="PR00032">
    <property type="entry name" value="HTHARAC"/>
</dbReference>
<dbReference type="Pfam" id="PF12833">
    <property type="entry name" value="HTH_18"/>
    <property type="match status" value="1"/>
</dbReference>
<organism evidence="5 6">
    <name type="scientific">Solimicrobium silvestre</name>
    <dbReference type="NCBI Taxonomy" id="2099400"/>
    <lineage>
        <taxon>Bacteria</taxon>
        <taxon>Pseudomonadati</taxon>
        <taxon>Pseudomonadota</taxon>
        <taxon>Betaproteobacteria</taxon>
        <taxon>Burkholderiales</taxon>
        <taxon>Oxalobacteraceae</taxon>
        <taxon>Solimicrobium</taxon>
    </lineage>
</organism>
<sequence length="259" mass="28822">MSDISFAFHKVFDQPFDTGVRSFAQPYLLFASVGAFHVDSADRTWLLPPYRAALIQANAPVRIWSTAPAVSSSVLFASDLTPTSTLASMPALDCQVFRVSTLLHQMINYATQWDVDKAALDPASQSFFQALAHVVGTASAETENLWFPRARSSDLERAIAFTLETLKEETAFSEVARVAIVSERTLSRRFLDELGMSWIEFVQRARIVRATEGLVMGDASIAELAYTWGFSSASSFAQKFRQLMGETPTQYRQRLRAAQ</sequence>
<dbReference type="InterPro" id="IPR018062">
    <property type="entry name" value="HTH_AraC-typ_CS"/>
</dbReference>
<dbReference type="PANTHER" id="PTHR11019">
    <property type="entry name" value="HTH-TYPE TRANSCRIPTIONAL REGULATOR NIMR"/>
    <property type="match status" value="1"/>
</dbReference>
<dbReference type="InterPro" id="IPR020449">
    <property type="entry name" value="Tscrpt_reg_AraC-type_HTH"/>
</dbReference>
<dbReference type="GO" id="GO:0003700">
    <property type="term" value="F:DNA-binding transcription factor activity"/>
    <property type="evidence" value="ECO:0007669"/>
    <property type="project" value="InterPro"/>
</dbReference>
<dbReference type="GO" id="GO:0043565">
    <property type="term" value="F:sequence-specific DNA binding"/>
    <property type="evidence" value="ECO:0007669"/>
    <property type="project" value="InterPro"/>
</dbReference>
<evidence type="ECO:0000256" key="2">
    <source>
        <dbReference type="ARBA" id="ARBA00023125"/>
    </source>
</evidence>
<protein>
    <submittedName>
        <fullName evidence="5">Helix-turn-helix domain</fullName>
    </submittedName>
</protein>
<accession>A0A2S9GW98</accession>
<dbReference type="PANTHER" id="PTHR11019:SF159">
    <property type="entry name" value="TRANSCRIPTIONAL REGULATOR-RELATED"/>
    <property type="match status" value="1"/>
</dbReference>
<evidence type="ECO:0000259" key="4">
    <source>
        <dbReference type="PROSITE" id="PS01124"/>
    </source>
</evidence>
<evidence type="ECO:0000256" key="1">
    <source>
        <dbReference type="ARBA" id="ARBA00023015"/>
    </source>
</evidence>
<keyword evidence="3" id="KW-0804">Transcription</keyword>